<reference evidence="2 3" key="1">
    <citation type="journal article" date="2019" name="Commun. Biol.">
        <title>The bagworm genome reveals a unique fibroin gene that provides high tensile strength.</title>
        <authorList>
            <person name="Kono N."/>
            <person name="Nakamura H."/>
            <person name="Ohtoshi R."/>
            <person name="Tomita M."/>
            <person name="Numata K."/>
            <person name="Arakawa K."/>
        </authorList>
    </citation>
    <scope>NUCLEOTIDE SEQUENCE [LARGE SCALE GENOMIC DNA]</scope>
</reference>
<dbReference type="AlphaFoldDB" id="A0A4C1VWJ6"/>
<keyword evidence="3" id="KW-1185">Reference proteome</keyword>
<evidence type="ECO:0000256" key="1">
    <source>
        <dbReference type="SAM" id="MobiDB-lite"/>
    </source>
</evidence>
<organism evidence="2 3">
    <name type="scientific">Eumeta variegata</name>
    <name type="common">Bagworm moth</name>
    <name type="synonym">Eumeta japonica</name>
    <dbReference type="NCBI Taxonomy" id="151549"/>
    <lineage>
        <taxon>Eukaryota</taxon>
        <taxon>Metazoa</taxon>
        <taxon>Ecdysozoa</taxon>
        <taxon>Arthropoda</taxon>
        <taxon>Hexapoda</taxon>
        <taxon>Insecta</taxon>
        <taxon>Pterygota</taxon>
        <taxon>Neoptera</taxon>
        <taxon>Endopterygota</taxon>
        <taxon>Lepidoptera</taxon>
        <taxon>Glossata</taxon>
        <taxon>Ditrysia</taxon>
        <taxon>Tineoidea</taxon>
        <taxon>Psychidae</taxon>
        <taxon>Oiketicinae</taxon>
        <taxon>Eumeta</taxon>
    </lineage>
</organism>
<feature type="region of interest" description="Disordered" evidence="1">
    <location>
        <begin position="44"/>
        <end position="70"/>
    </location>
</feature>
<comment type="caution">
    <text evidence="2">The sequence shown here is derived from an EMBL/GenBank/DDBJ whole genome shotgun (WGS) entry which is preliminary data.</text>
</comment>
<sequence length="120" mass="13740">MNRPLYKKSRINYKTTTHPPSYTTHTLLTSTIKPARRRFSAKLEMAKQKKNTKRSIERDNSGRRVSEPAGRAGLGLCAGTSHVNSIWLPAFLRRAPLYPSPESITPHNVITRFGWPRRRV</sequence>
<accession>A0A4C1VWJ6</accession>
<dbReference type="Proteomes" id="UP000299102">
    <property type="component" value="Unassembled WGS sequence"/>
</dbReference>
<evidence type="ECO:0000313" key="2">
    <source>
        <dbReference type="EMBL" id="GBP42294.1"/>
    </source>
</evidence>
<feature type="compositionally biased region" description="Basic and acidic residues" evidence="1">
    <location>
        <begin position="54"/>
        <end position="66"/>
    </location>
</feature>
<evidence type="ECO:0000313" key="3">
    <source>
        <dbReference type="Proteomes" id="UP000299102"/>
    </source>
</evidence>
<name>A0A4C1VWJ6_EUMVA</name>
<protein>
    <submittedName>
        <fullName evidence="2">Uncharacterized protein</fullName>
    </submittedName>
</protein>
<dbReference type="EMBL" id="BGZK01000415">
    <property type="protein sequence ID" value="GBP42294.1"/>
    <property type="molecule type" value="Genomic_DNA"/>
</dbReference>
<gene>
    <name evidence="2" type="ORF">EVAR_16390_1</name>
</gene>
<proteinExistence type="predicted"/>